<keyword evidence="3" id="KW-1185">Reference proteome</keyword>
<feature type="compositionally biased region" description="Basic and acidic residues" evidence="1">
    <location>
        <begin position="1"/>
        <end position="10"/>
    </location>
</feature>
<accession>A0ABP0EAQ9</accession>
<feature type="compositionally biased region" description="Polar residues" evidence="1">
    <location>
        <begin position="137"/>
        <end position="149"/>
    </location>
</feature>
<evidence type="ECO:0000313" key="3">
    <source>
        <dbReference type="Proteomes" id="UP001497600"/>
    </source>
</evidence>
<gene>
    <name evidence="2" type="ORF">CAAN4_C05358</name>
</gene>
<feature type="region of interest" description="Disordered" evidence="1">
    <location>
        <begin position="1"/>
        <end position="28"/>
    </location>
</feature>
<organism evidence="2 3">
    <name type="scientific">[Candida] anglica</name>
    <dbReference type="NCBI Taxonomy" id="148631"/>
    <lineage>
        <taxon>Eukaryota</taxon>
        <taxon>Fungi</taxon>
        <taxon>Dikarya</taxon>
        <taxon>Ascomycota</taxon>
        <taxon>Saccharomycotina</taxon>
        <taxon>Pichiomycetes</taxon>
        <taxon>Debaryomycetaceae</taxon>
        <taxon>Kurtzmaniella</taxon>
    </lineage>
</organism>
<feature type="compositionally biased region" description="Pro residues" evidence="1">
    <location>
        <begin position="108"/>
        <end position="118"/>
    </location>
</feature>
<name>A0ABP0EAQ9_9ASCO</name>
<dbReference type="Proteomes" id="UP001497600">
    <property type="component" value="Chromosome C"/>
</dbReference>
<feature type="compositionally biased region" description="Polar residues" evidence="1">
    <location>
        <begin position="79"/>
        <end position="92"/>
    </location>
</feature>
<feature type="compositionally biased region" description="Polar residues" evidence="1">
    <location>
        <begin position="237"/>
        <end position="252"/>
    </location>
</feature>
<dbReference type="EMBL" id="OZ004255">
    <property type="protein sequence ID" value="CAK7900016.1"/>
    <property type="molecule type" value="Genomic_DNA"/>
</dbReference>
<protein>
    <submittedName>
        <fullName evidence="2">Uncharacterized protein</fullName>
    </submittedName>
</protein>
<feature type="region of interest" description="Disordered" evidence="1">
    <location>
        <begin position="237"/>
        <end position="264"/>
    </location>
</feature>
<feature type="compositionally biased region" description="Acidic residues" evidence="1">
    <location>
        <begin position="93"/>
        <end position="105"/>
    </location>
</feature>
<sequence>MSPVDRRSTEDVDDEEDDWPRPPPLSSQLNHINLWSEVISRAERRANHRNSAVYDSELYINSNPIPAQIRNIFDMDVSTESTSTADNGNDNLSDGEELSYNEEDSEIHPPPPPPPPGPDSDGLRSDIQSNEHLLLSSARQNPTNTNTLISHGGIPIRRSNAIRSRQRQRLLRHSEQSSLQPGSTSLANNSNSTVLAAVSVPPPLPSGPPPRLPTFERAHRHLRSQLQLYFPNNSSLSFMQHHTHPDIQQQSSGPPPPRRKPPSLNEAKKMCRTMQLIVKDLQATKLSNGPSPLFVSKSHKHRSVFGKPLEPSDIEAAFDCLKTRSYQSMVGGATSKRNVQKRVTAPTIEGTSIKVESNKKRKTTAHSENEMIIDGPLYYKSNGTGCLDLTEDNIGSIMDGMYSSYLRGGINYTLNGGYPCELSFTSVDYDSNGIYGHFVADTSMGDYIRNTARFFAGGAVVPPTRRLARFKGMARNRAISKKLELLEYYLAHSEPKTSHKPLHIPVRGQIVDFQENGLTFLPKLQLNVFAGETRSGKQYWRHYERCTHADRTMVQLSEWTKIQPFKEFEEAYLYKEAREIYRDLKSHLKELPSLHTTVKNANSDEPPGSSTTIPRPLLSRQQLAKRRLLVDAAGGVNCAYVASNIESTTSSSRHSISKISQGFNEKLLVRLTECLTCKDHCLANVQLNYLLFTITVDVGLLLDELISRAQVLCEEEVVRKGKSIHQVDSGPTTSGNNDPDGDSRATFLCSINRKTGQIDLHNTRAYLEYTDIYRGDSSMSTNLPPGTTSTTPPTSSRDLDVGDNMFESVFSGISLGGASIGPEEDYDHATLYDGLGVYTSTGFRDPYLHPDFHTTLTGNVRKRCVNSTFSMV</sequence>
<proteinExistence type="predicted"/>
<feature type="region of interest" description="Disordered" evidence="1">
    <location>
        <begin position="777"/>
        <end position="798"/>
    </location>
</feature>
<feature type="compositionally biased region" description="Low complexity" evidence="1">
    <location>
        <begin position="780"/>
        <end position="796"/>
    </location>
</feature>
<feature type="region of interest" description="Disordered" evidence="1">
    <location>
        <begin position="137"/>
        <end position="189"/>
    </location>
</feature>
<reference evidence="2 3" key="1">
    <citation type="submission" date="2024-01" db="EMBL/GenBank/DDBJ databases">
        <authorList>
            <consortium name="Genoscope - CEA"/>
            <person name="William W."/>
        </authorList>
    </citation>
    <scope>NUCLEOTIDE SEQUENCE [LARGE SCALE GENOMIC DNA]</scope>
    <source>
        <strain evidence="2 3">29B2s-10</strain>
    </source>
</reference>
<evidence type="ECO:0000313" key="2">
    <source>
        <dbReference type="EMBL" id="CAK7900016.1"/>
    </source>
</evidence>
<feature type="region of interest" description="Disordered" evidence="1">
    <location>
        <begin position="79"/>
        <end position="125"/>
    </location>
</feature>
<evidence type="ECO:0000256" key="1">
    <source>
        <dbReference type="SAM" id="MobiDB-lite"/>
    </source>
</evidence>